<dbReference type="PaxDb" id="7955-ENSDARP00000107396"/>
<dbReference type="GO" id="GO:0017056">
    <property type="term" value="F:structural constituent of nuclear pore"/>
    <property type="evidence" value="ECO:0000318"/>
    <property type="project" value="GO_Central"/>
</dbReference>
<dbReference type="AGR" id="ZFIN:ZDB-GENE-030131-427"/>
<dbReference type="PANTHER" id="PTHR23193">
    <property type="entry name" value="NUCLEAR PORE COMPLEX PROTEIN NUP"/>
    <property type="match status" value="1"/>
</dbReference>
<dbReference type="RefSeq" id="NP_001353337.1">
    <property type="nucleotide sequence ID" value="NM_001366408.1"/>
</dbReference>
<evidence type="ECO:0000313" key="3">
    <source>
        <dbReference type="Ensembl" id="ENSDARP00000107396"/>
    </source>
</evidence>
<feature type="region of interest" description="Disordered" evidence="1">
    <location>
        <begin position="528"/>
        <end position="566"/>
    </location>
</feature>
<feature type="compositionally biased region" description="Pro residues" evidence="1">
    <location>
        <begin position="531"/>
        <end position="544"/>
    </location>
</feature>
<keyword evidence="2" id="KW-1133">Transmembrane helix</keyword>
<reference evidence="3" key="2">
    <citation type="submission" date="2011-07" db="UniProtKB">
        <authorList>
            <consortium name="Ensembl"/>
        </authorList>
    </citation>
    <scope>IDENTIFICATION</scope>
    <source>
        <strain evidence="3">Tuebingen</strain>
    </source>
</reference>
<feature type="region of interest" description="Disordered" evidence="1">
    <location>
        <begin position="169"/>
        <end position="217"/>
    </location>
</feature>
<reference evidence="5" key="7">
    <citation type="journal article" date="2022" name="Cell">
        <title>Comprehensive maturity of nuclear pore complexes regulates zygotic genome activation.</title>
        <authorList>
            <person name="Shen W."/>
            <person name="Gong B."/>
            <person name="Xing C."/>
            <person name="Zhang L."/>
            <person name="Sun J."/>
            <person name="Chen Y."/>
            <person name="Yang C."/>
            <person name="Yan L."/>
            <person name="Chen L."/>
            <person name="Yao L."/>
            <person name="Li G."/>
            <person name="Deng H."/>
            <person name="Wu X."/>
            <person name="Meng A."/>
        </authorList>
    </citation>
    <scope>NUCLEOTIDE SEQUENCE</scope>
    <source>
        <strain evidence="5">Tuebingen</strain>
    </source>
</reference>
<dbReference type="OrthoDB" id="6510268at2759"/>
<dbReference type="GO" id="GO:0006405">
    <property type="term" value="P:RNA export from nucleus"/>
    <property type="evidence" value="ECO:0000318"/>
    <property type="project" value="GO_Central"/>
</dbReference>
<feature type="transmembrane region" description="Helical" evidence="2">
    <location>
        <begin position="9"/>
        <end position="26"/>
    </location>
</feature>
<dbReference type="InterPro" id="IPR026054">
    <property type="entry name" value="Nucleoporin"/>
</dbReference>
<dbReference type="GlyGen" id="F1R543">
    <property type="glycosylation" value="4 sites"/>
</dbReference>
<feature type="region of interest" description="Disordered" evidence="1">
    <location>
        <begin position="1052"/>
        <end position="1201"/>
    </location>
</feature>
<dbReference type="GO" id="GO:0008139">
    <property type="term" value="F:nuclear localization sequence binding"/>
    <property type="evidence" value="ECO:0000318"/>
    <property type="project" value="GO_Central"/>
</dbReference>
<keyword evidence="2" id="KW-0472">Membrane</keyword>
<gene>
    <name evidence="5" type="primary">pom121</name>
    <name evidence="5" type="synonym">wu:fa16c07</name>
    <name evidence="5" type="synonym">wu:fl35g12</name>
    <name evidence="5 6" type="ORF">wu:fb30f12</name>
</gene>
<feature type="region of interest" description="Disordered" evidence="1">
    <location>
        <begin position="287"/>
        <end position="500"/>
    </location>
</feature>
<organism evidence="3">
    <name type="scientific">Danio rerio</name>
    <name type="common">Zebrafish</name>
    <name type="synonym">Brachydanio rerio</name>
    <dbReference type="NCBI Taxonomy" id="7955"/>
    <lineage>
        <taxon>Eukaryota</taxon>
        <taxon>Metazoa</taxon>
        <taxon>Chordata</taxon>
        <taxon>Craniata</taxon>
        <taxon>Vertebrata</taxon>
        <taxon>Euteleostomi</taxon>
        <taxon>Actinopterygii</taxon>
        <taxon>Neopterygii</taxon>
        <taxon>Teleostei</taxon>
        <taxon>Ostariophysi</taxon>
        <taxon>Cypriniformes</taxon>
        <taxon>Danionidae</taxon>
        <taxon>Danioninae</taxon>
        <taxon>Danio</taxon>
    </lineage>
</organism>
<dbReference type="Pfam" id="PF15229">
    <property type="entry name" value="POM121"/>
    <property type="match status" value="1"/>
</dbReference>
<evidence type="ECO:0007829" key="7">
    <source>
        <dbReference type="PeptideAtlas" id="F1R543"/>
    </source>
</evidence>
<accession>A0A8N7UTE0</accession>
<evidence type="ECO:0000313" key="5">
    <source>
        <dbReference type="RefSeq" id="NP_001353337.1"/>
    </source>
</evidence>
<keyword evidence="2" id="KW-0812">Transmembrane</keyword>
<feature type="compositionally biased region" description="Low complexity" evidence="1">
    <location>
        <begin position="1055"/>
        <end position="1087"/>
    </location>
</feature>
<evidence type="ECO:0000313" key="6">
    <source>
        <dbReference type="ZFIN" id="ZDB-GENE-030131-427"/>
    </source>
</evidence>
<dbReference type="EMBL" id="CT030221">
    <property type="status" value="NOT_ANNOTATED_CDS"/>
    <property type="molecule type" value="Genomic_DNA"/>
</dbReference>
<protein>
    <submittedName>
        <fullName evidence="5">Nuclear envelope pore membrane protein POM 121</fullName>
    </submittedName>
    <submittedName>
        <fullName evidence="3">Wu:fb30f12</fullName>
    </submittedName>
</protein>
<reference evidence="5" key="4">
    <citation type="journal article" date="2015" name="Nat. Commun.">
        <title>RFX transcription factors are essential for hearing in mice.</title>
        <authorList>
            <person name="Elkon R."/>
            <person name="Milon B."/>
            <person name="Morrison L."/>
            <person name="Shah M."/>
            <person name="Vijayakumar S."/>
            <person name="Racherla M."/>
            <person name="Leitch C.C."/>
            <person name="Silipino L."/>
            <person name="Hadi S."/>
            <person name="Weiss-Gayet M."/>
            <person name="Barras E."/>
            <person name="Schmid C.D."/>
            <person name="Ait-Lounis A."/>
            <person name="Barnes A."/>
            <person name="Song Y."/>
            <person name="Eisenman D.J."/>
            <person name="Eliyahu E."/>
            <person name="Frolenkov G.I."/>
            <person name="Strome S.E."/>
            <person name="Durand B."/>
            <person name="Zaghloul N.A."/>
            <person name="Jones S.M."/>
            <person name="Reith W."/>
            <person name="Hertzano R."/>
        </authorList>
    </citation>
    <scope>NUCLEOTIDE SEQUENCE</scope>
    <source>
        <strain evidence="5">Tuebingen</strain>
    </source>
</reference>
<sequence length="1201" mass="123088">MSPEDKRRLVVFSAVVFSLFILLLVLSYIPAYLYILFICVVSCVVYFHKAEELQLFERLGLNPRRGLSVPPALLRWLPGRTFSGVPAAGRNKIRKSDARTSFASPSDRHFVGSYYRREQLSESVFSPRDILMGSYLAKPEESPSAAVRPAGGSGSFMHPREQLRERLARPNHAVHTPNRRLSFGDPAGNASRFTITPQRHYPLQQTGTSPIGVMPPAKWDGYRKKNILTQRNSPTVHSPVTVKIARPDSTRSSFFNHLNSPGAVTSPGIGAQADPCSREAVLSVLRESRKREVDEEDKSASSGQKSKRRRHDSSGSSQSAFEPLLANGAPSQLVPKPGSLKRGMNSSLIEESIMKRSRTSSVSSISGAPVPSGVPGSVRNPIRSSYSSSQGYPQRRAASSLSLSPFTSPGGSRCQTPERAAKKAREEDATSPSSTSFAKTDKVAADPDPSPNTTKLTPKSEAPVATSTSDSGSSGGKRKRKIQLVTTNRGDQISLPPPPEVGYTITVKDLDMEKKAALSKIQKVLEEPEPEIPPPASEPAPAPVSAPTLSLFSQPAPISTSGTAPATSVVPSLLSLSTPKPETTPAITTTPAPTIDLTITASSTASSAPLTLISSPAITTASLTAATTVSTAPASSISNPLLESLKNMKNNPLLTAPTLMGTTTAAPAVPVSSLSAPAASIIPSSGVVKSESGPTALQSSFSAPSSISSPAFKPATSMPSTFAQILAQPLQPPSTISSLGGGSSLFSLIKPVATPASEPPKSTVAAPTNTAASVNSISNPLSSGFKPIFSAASTTPASTPEVKPTQPTFKPLFGSTTISGVSAFGQTITPTTSTPAAPASQNSAMLFGGLTSTQPTTVPSSAAPATQTPSQSLFGKWSTPTTSAPATNPTFQFGATSTTTATPALNTNTASVGSANSAFQFGAAKPAAAPQAQNTFTFGQQSTNQNSTTTPFGGFGVTSNATTSSEAPTTQTTFGSSTFTTSSNFPASTPQALAAPKPFAFGAAGASSGASPFTFGTAASTSAPAFGTNSQPAFGGVSSGFSFGNTTTPSATPVFGATTQTAAPAPAPAPTFTFGGAPTANQNTAPSTPAPPASGGFNFGASLSSTPFGTPAPAAQPQGFSFGANNTDSKPAFGTSTPAFGQASPGMSMPFGSPGTPGFGAMGGLGASPFGASPASFSIGTGTKTSGARRLQARRQHPRKK</sequence>
<accession>F1R543</accession>
<keyword evidence="4" id="KW-1185">Reference proteome</keyword>
<dbReference type="GO" id="GO:0006606">
    <property type="term" value="P:protein import into nucleus"/>
    <property type="evidence" value="ECO:0000318"/>
    <property type="project" value="GO_Central"/>
</dbReference>
<name>F1R543_DANRE</name>
<feature type="compositionally biased region" description="Gly residues" evidence="1">
    <location>
        <begin position="1155"/>
        <end position="1166"/>
    </location>
</feature>
<dbReference type="KEGG" id="dre:568298"/>
<feature type="region of interest" description="Disordered" evidence="1">
    <location>
        <begin position="961"/>
        <end position="982"/>
    </location>
</feature>
<dbReference type="Ensembl" id="ENSDART00000127805.3">
    <property type="protein sequence ID" value="ENSDARP00000107396.2"/>
    <property type="gene ID" value="ENSDARG00000055113.6"/>
</dbReference>
<dbReference type="CTD" id="9883"/>
<reference evidence="5" key="8">
    <citation type="submission" date="2025-04" db="UniProtKB">
        <authorList>
            <consortium name="RefSeq"/>
        </authorList>
    </citation>
    <scope>IDENTIFICATION</scope>
    <source>
        <strain evidence="5">Tuebingen</strain>
    </source>
</reference>
<feature type="compositionally biased region" description="Low complexity" evidence="1">
    <location>
        <begin position="1167"/>
        <end position="1178"/>
    </location>
</feature>
<feature type="compositionally biased region" description="Polar residues" evidence="1">
    <location>
        <begin position="548"/>
        <end position="566"/>
    </location>
</feature>
<feature type="compositionally biased region" description="Polar residues" evidence="1">
    <location>
        <begin position="382"/>
        <end position="415"/>
    </location>
</feature>
<feature type="compositionally biased region" description="Polar residues" evidence="1">
    <location>
        <begin position="1123"/>
        <end position="1139"/>
    </location>
</feature>
<feature type="compositionally biased region" description="Basic residues" evidence="1">
    <location>
        <begin position="1191"/>
        <end position="1201"/>
    </location>
</feature>
<dbReference type="GO" id="GO:0005643">
    <property type="term" value="C:nuclear pore"/>
    <property type="evidence" value="ECO:0000318"/>
    <property type="project" value="GO_Central"/>
</dbReference>
<dbReference type="PANTHER" id="PTHR23193:SF5">
    <property type="entry name" value="NUCLEAR ENVELOPE PORE MEMBRANE PROTEIN POM 121C-RELATED"/>
    <property type="match status" value="1"/>
</dbReference>
<dbReference type="ExpressionAtlas" id="F1R543">
    <property type="expression patterns" value="baseline and differential"/>
</dbReference>
<dbReference type="eggNOG" id="ENOG502R5GW">
    <property type="taxonomic scope" value="Eukaryota"/>
</dbReference>
<evidence type="ECO:0000256" key="1">
    <source>
        <dbReference type="SAM" id="MobiDB-lite"/>
    </source>
</evidence>
<dbReference type="AlphaFoldDB" id="F1R543"/>
<evidence type="ECO:0000313" key="4">
    <source>
        <dbReference type="Proteomes" id="UP000000437"/>
    </source>
</evidence>
<dbReference type="ZFIN" id="ZDB-GENE-030131-427">
    <property type="gene designation" value="wu:fb30f12"/>
</dbReference>
<proteinExistence type="evidence at protein level"/>
<dbReference type="STRING" id="7955.ENSDARP00000107396"/>
<dbReference type="Proteomes" id="UP000000437">
    <property type="component" value="Chromosome 10"/>
</dbReference>
<dbReference type="HOGENOM" id="CLU_011366_0_0_1"/>
<dbReference type="Bgee" id="ENSDARG00000055113">
    <property type="expression patterns" value="Expressed in blastula and 29 other cell types or tissues"/>
</dbReference>
<dbReference type="GeneTree" id="ENSGT00940000153253"/>
<dbReference type="GeneID" id="568298"/>
<reference evidence="5" key="6">
    <citation type="journal article" date="2017" name="Dev. Cell">
        <title>Nuclear Pores Regulate Muscle Development and Maintenance by Assembling a Localized Mef2C Complex.</title>
        <authorList>
            <person name="Raices M."/>
            <person name="Bukata L."/>
            <person name="Sakuma S."/>
            <person name="Borlido J."/>
            <person name="Hernandez L.S."/>
            <person name="Hart D.O."/>
            <person name="D'Angelo M.A."/>
        </authorList>
    </citation>
    <scope>NUCLEOTIDE SEQUENCE</scope>
    <source>
        <strain evidence="5">Tuebingen</strain>
    </source>
</reference>
<reference evidence="5" key="5">
    <citation type="journal article" date="2016" name="BMC Genomics">
        <title>Gene evolution and gene expression after whole genome duplication in fish: the PhyloFish database.</title>
        <authorList>
            <person name="Pasquier J."/>
            <person name="Cabau C."/>
            <person name="Nguyen T."/>
            <person name="Jouanno E."/>
            <person name="Severac D."/>
            <person name="Braasch I."/>
            <person name="Journot L."/>
            <person name="Pontarotti P."/>
            <person name="Klopp C."/>
            <person name="Postlethwait J.H."/>
            <person name="Guiguen Y."/>
            <person name="Bobe J."/>
        </authorList>
    </citation>
    <scope>NUCLEOTIDE SEQUENCE</scope>
    <source>
        <strain evidence="5">Tuebingen</strain>
    </source>
</reference>
<feature type="compositionally biased region" description="Basic and acidic residues" evidence="1">
    <location>
        <begin position="419"/>
        <end position="428"/>
    </location>
</feature>
<feature type="compositionally biased region" description="Polar residues" evidence="1">
    <location>
        <begin position="191"/>
        <end position="209"/>
    </location>
</feature>
<reference evidence="5" key="1">
    <citation type="journal article" date="2000" name="Genome Res.">
        <title>A comparative map of the zebrafish genome.</title>
        <authorList>
            <person name="Woods I.G."/>
            <person name="Kelly P.D."/>
            <person name="Chu F."/>
            <person name="Ngo-Hazelett P."/>
            <person name="Yan Y.L."/>
            <person name="Huang H."/>
            <person name="Postlethwait J.H."/>
            <person name="Talbot W.S."/>
        </authorList>
    </citation>
    <scope>NUCLEOTIDE SEQUENCE</scope>
    <source>
        <strain evidence="5">Tuebingen</strain>
    </source>
</reference>
<reference evidence="3 4" key="3">
    <citation type="journal article" date="2013" name="Nature">
        <title>The zebrafish reference genome sequence and its relationship to the human genome.</title>
        <authorList>
            <consortium name="Genome Reference Consortium Zebrafish"/>
            <person name="Howe K."/>
            <person name="Clark M.D."/>
            <person name="Torroja C.F."/>
            <person name="Torrance J."/>
            <person name="Berthelot C."/>
            <person name="Muffato M."/>
            <person name="Collins J.E."/>
            <person name="Humphray S."/>
            <person name="McLaren K."/>
            <person name="Matthews L."/>
            <person name="McLaren S."/>
            <person name="Sealy I."/>
            <person name="Caccamo M."/>
            <person name="Churcher C."/>
            <person name="Scott C."/>
            <person name="Barrett J.C."/>
            <person name="Koch R."/>
            <person name="Rauch G.J."/>
            <person name="White S."/>
            <person name="Chow W."/>
            <person name="Kilian B."/>
            <person name="Quintais L.T."/>
            <person name="Guerra-Assuncao J.A."/>
            <person name="Zhou Y."/>
            <person name="Gu Y."/>
            <person name="Yen J."/>
            <person name="Vogel J.H."/>
            <person name="Eyre T."/>
            <person name="Redmond S."/>
            <person name="Banerjee R."/>
            <person name="Chi J."/>
            <person name="Fu B."/>
            <person name="Langley E."/>
            <person name="Maguire S.F."/>
            <person name="Laird G.K."/>
            <person name="Lloyd D."/>
            <person name="Kenyon E."/>
            <person name="Donaldson S."/>
            <person name="Sehra H."/>
            <person name="Almeida-King J."/>
            <person name="Loveland J."/>
            <person name="Trevanion S."/>
            <person name="Jones M."/>
            <person name="Quail M."/>
            <person name="Willey D."/>
            <person name="Hunt A."/>
            <person name="Burton J."/>
            <person name="Sims S."/>
            <person name="McLay K."/>
            <person name="Plumb B."/>
            <person name="Davis J."/>
            <person name="Clee C."/>
            <person name="Oliver K."/>
            <person name="Clark R."/>
            <person name="Riddle C."/>
            <person name="Elliot D."/>
            <person name="Eliott D."/>
            <person name="Threadgold G."/>
            <person name="Harden G."/>
            <person name="Ware D."/>
            <person name="Begum S."/>
            <person name="Mortimore B."/>
            <person name="Mortimer B."/>
            <person name="Kerry G."/>
            <person name="Heath P."/>
            <person name="Phillimore B."/>
            <person name="Tracey A."/>
            <person name="Corby N."/>
            <person name="Dunn M."/>
            <person name="Johnson C."/>
            <person name="Wood J."/>
            <person name="Clark S."/>
            <person name="Pelan S."/>
            <person name="Griffiths G."/>
            <person name="Smith M."/>
            <person name="Glithero R."/>
            <person name="Howden P."/>
            <person name="Barker N."/>
            <person name="Lloyd C."/>
            <person name="Stevens C."/>
            <person name="Harley J."/>
            <person name="Holt K."/>
            <person name="Panagiotidis G."/>
            <person name="Lovell J."/>
            <person name="Beasley H."/>
            <person name="Henderson C."/>
            <person name="Gordon D."/>
            <person name="Auger K."/>
            <person name="Wright D."/>
            <person name="Collins J."/>
            <person name="Raisen C."/>
            <person name="Dyer L."/>
            <person name="Leung K."/>
            <person name="Robertson L."/>
            <person name="Ambridge K."/>
            <person name="Leongamornlert D."/>
            <person name="McGuire S."/>
            <person name="Gilderthorp R."/>
            <person name="Griffiths C."/>
            <person name="Manthravadi D."/>
            <person name="Nichol S."/>
            <person name="Barker G."/>
            <person name="Whitehead S."/>
            <person name="Kay M."/>
            <person name="Brown J."/>
            <person name="Murnane C."/>
            <person name="Gray E."/>
            <person name="Humphries M."/>
            <person name="Sycamore N."/>
            <person name="Barker D."/>
            <person name="Saunders D."/>
            <person name="Wallis J."/>
            <person name="Babbage A."/>
            <person name="Hammond S."/>
            <person name="Mashreghi-Mohammadi M."/>
            <person name="Barr L."/>
            <person name="Martin S."/>
            <person name="Wray P."/>
            <person name="Ellington A."/>
            <person name="Matthews N."/>
            <person name="Ellwood M."/>
            <person name="Woodmansey R."/>
            <person name="Clark G."/>
            <person name="Cooper J."/>
            <person name="Cooper J."/>
            <person name="Tromans A."/>
            <person name="Grafham D."/>
            <person name="Skuce C."/>
            <person name="Pandian R."/>
            <person name="Andrews R."/>
            <person name="Harrison E."/>
            <person name="Kimberley A."/>
            <person name="Garnett J."/>
            <person name="Fosker N."/>
            <person name="Hall R."/>
            <person name="Garner P."/>
            <person name="Kelly D."/>
            <person name="Bird C."/>
            <person name="Palmer S."/>
            <person name="Gehring I."/>
            <person name="Berger A."/>
            <person name="Dooley C.M."/>
            <person name="Ersan-Urun Z."/>
            <person name="Eser C."/>
            <person name="Geiger H."/>
            <person name="Geisler M."/>
            <person name="Karotki L."/>
            <person name="Kirn A."/>
            <person name="Konantz J."/>
            <person name="Konantz M."/>
            <person name="Oberlander M."/>
            <person name="Rudolph-Geiger S."/>
            <person name="Teucke M."/>
            <person name="Lanz C."/>
            <person name="Raddatz G."/>
            <person name="Osoegawa K."/>
            <person name="Zhu B."/>
            <person name="Rapp A."/>
            <person name="Widaa S."/>
            <person name="Langford C."/>
            <person name="Yang F."/>
            <person name="Schuster S.C."/>
            <person name="Carter N.P."/>
            <person name="Harrow J."/>
            <person name="Ning Z."/>
            <person name="Herrero J."/>
            <person name="Searle S.M."/>
            <person name="Enright A."/>
            <person name="Geisler R."/>
            <person name="Plasterk R.H."/>
            <person name="Lee C."/>
            <person name="Westerfield M."/>
            <person name="de Jong P.J."/>
            <person name="Zon L.I."/>
            <person name="Postlethwait J.H."/>
            <person name="Nusslein-Volhard C."/>
            <person name="Hubbard T.J."/>
            <person name="Roest Crollius H."/>
            <person name="Rogers J."/>
            <person name="Stemple D.L."/>
        </authorList>
    </citation>
    <scope>NUCLEOTIDE SEQUENCE [LARGE SCALE GENOMIC DNA]</scope>
    <source>
        <strain evidence="3 4">Tuebingen</strain>
    </source>
</reference>
<evidence type="ECO:0000256" key="2">
    <source>
        <dbReference type="SAM" id="Phobius"/>
    </source>
</evidence>
<dbReference type="OMA" id="VCCIVCY"/>
<keyword evidence="7" id="KW-1267">Proteomics identification</keyword>